<dbReference type="GO" id="GO:0005737">
    <property type="term" value="C:cytoplasm"/>
    <property type="evidence" value="ECO:0007669"/>
    <property type="project" value="InterPro"/>
</dbReference>
<proteinExistence type="predicted"/>
<reference evidence="3 4" key="1">
    <citation type="submission" date="2018-06" db="EMBL/GenBank/DDBJ databases">
        <authorList>
            <consortium name="Pathogen Informatics"/>
            <person name="Doyle S."/>
        </authorList>
    </citation>
    <scope>NUCLEOTIDE SEQUENCE [LARGE SCALE GENOMIC DNA]</scope>
    <source>
        <strain evidence="3 4">NCTC11967</strain>
    </source>
</reference>
<dbReference type="AlphaFoldDB" id="A0AB38FXS9"/>
<evidence type="ECO:0000313" key="3">
    <source>
        <dbReference type="EMBL" id="SQA64117.1"/>
    </source>
</evidence>
<dbReference type="GO" id="GO:0016070">
    <property type="term" value="P:RNA metabolic process"/>
    <property type="evidence" value="ECO:0007669"/>
    <property type="project" value="InterPro"/>
</dbReference>
<evidence type="ECO:0000313" key="4">
    <source>
        <dbReference type="Proteomes" id="UP000251313"/>
    </source>
</evidence>
<dbReference type="GO" id="GO:0016788">
    <property type="term" value="F:hydrolase activity, acting on ester bonds"/>
    <property type="evidence" value="ECO:0007669"/>
    <property type="project" value="InterPro"/>
</dbReference>
<dbReference type="EC" id="3.1.-.-" evidence="3"/>
<feature type="region of interest" description="Disordered" evidence="1">
    <location>
        <begin position="1"/>
        <end position="29"/>
    </location>
</feature>
<organism evidence="3 4">
    <name type="scientific">Yokenella regensburgei</name>
    <dbReference type="NCBI Taxonomy" id="158877"/>
    <lineage>
        <taxon>Bacteria</taxon>
        <taxon>Pseudomonadati</taxon>
        <taxon>Pseudomonadota</taxon>
        <taxon>Gammaproteobacteria</taxon>
        <taxon>Enterobacterales</taxon>
        <taxon>Enterobacteriaceae</taxon>
        <taxon>Yokenella</taxon>
    </lineage>
</organism>
<gene>
    <name evidence="3" type="primary">symE_3</name>
    <name evidence="3" type="ORF">NCTC11967_03209</name>
</gene>
<evidence type="ECO:0000259" key="2">
    <source>
        <dbReference type="Pfam" id="PF08845"/>
    </source>
</evidence>
<dbReference type="EMBL" id="UAVL01000017">
    <property type="protein sequence ID" value="SQA64117.1"/>
    <property type="molecule type" value="Genomic_DNA"/>
</dbReference>
<dbReference type="Pfam" id="PF08845">
    <property type="entry name" value="SymE_toxin"/>
    <property type="match status" value="1"/>
</dbReference>
<dbReference type="Proteomes" id="UP000251313">
    <property type="component" value="Unassembled WGS sequence"/>
</dbReference>
<dbReference type="RefSeq" id="WP_038256562.1">
    <property type="nucleotide sequence ID" value="NZ_DAMADI010000002.1"/>
</dbReference>
<dbReference type="GO" id="GO:0003723">
    <property type="term" value="F:RNA binding"/>
    <property type="evidence" value="ECO:0007669"/>
    <property type="project" value="InterPro"/>
</dbReference>
<feature type="compositionally biased region" description="Polar residues" evidence="1">
    <location>
        <begin position="1"/>
        <end position="18"/>
    </location>
</feature>
<keyword evidence="3" id="KW-0378">Hydrolase</keyword>
<evidence type="ECO:0000256" key="1">
    <source>
        <dbReference type="SAM" id="MobiDB-lite"/>
    </source>
</evidence>
<feature type="domain" description="Toxin SymE-like" evidence="2">
    <location>
        <begin position="20"/>
        <end position="69"/>
    </location>
</feature>
<dbReference type="InterPro" id="IPR014944">
    <property type="entry name" value="Toxin_SymE-like"/>
</dbReference>
<accession>A0AB38FXS9</accession>
<sequence>MTTVSSQKQATTEAASSKTQRRYTVGYLPNRGDTSTPAINLSGKWLREAGFETGNGLTVKIAGDCIVLIPDNNETQELRQQLKQYKEVLKGLKAGMSRV</sequence>
<comment type="caution">
    <text evidence="3">The sequence shown here is derived from an EMBL/GenBank/DDBJ whole genome shotgun (WGS) entry which is preliminary data.</text>
</comment>
<protein>
    <submittedName>
        <fullName evidence="3">Endoribonuclease symE</fullName>
        <ecNumber evidence="3">3.1.-.-</ecNumber>
    </submittedName>
</protein>
<name>A0AB38FXS9_9ENTR</name>